<dbReference type="PANTHER" id="PTHR34580:SF1">
    <property type="entry name" value="PROTEIN PAFC"/>
    <property type="match status" value="1"/>
</dbReference>
<keyword evidence="4" id="KW-1185">Reference proteome</keyword>
<feature type="domain" description="WYL" evidence="1">
    <location>
        <begin position="152"/>
        <end position="219"/>
    </location>
</feature>
<sequence>MSSTLLRQWAMLSMIPRHPRKITASQLKEKLDAQGFMTTKRTIERDLVALSGEGFALVVDDRSRPHGWQWGRDVKILDIPGIEPQTALAFRLAEQFLKPLMAPSTLAALSPYFQQARQVLKGTSGNLSAWPSKVRILSRGQSLIPPKGNQDILMIVYEALFTDRQFRCHYRRRTDQQVKEYVVNPLGLVFRDGMIYLVCTLFEYTDVLQLALHRMSQAEPLETPAQRPGNFDLDAYLKEGGLDFRLGGTLSLRLDLKAETAQHLAETPLSEDQQIKGPDAEGWVQIKATVPDTAQLRWWILGLGEQIRVRKPVALRDEIAHTLKGAARLYEA</sequence>
<dbReference type="Proteomes" id="UP000002383">
    <property type="component" value="Chromosome"/>
</dbReference>
<dbReference type="InterPro" id="IPR026881">
    <property type="entry name" value="WYL_dom"/>
</dbReference>
<dbReference type="AlphaFoldDB" id="B8GSG3"/>
<dbReference type="Pfam" id="PF13280">
    <property type="entry name" value="WYL"/>
    <property type="match status" value="1"/>
</dbReference>
<dbReference type="InterPro" id="IPR051534">
    <property type="entry name" value="CBASS_pafABC_assoc_protein"/>
</dbReference>
<evidence type="ECO:0000259" key="1">
    <source>
        <dbReference type="Pfam" id="PF13280"/>
    </source>
</evidence>
<dbReference type="EMBL" id="CP001339">
    <property type="protein sequence ID" value="ACL72867.1"/>
    <property type="molecule type" value="Genomic_DNA"/>
</dbReference>
<dbReference type="HOGENOM" id="CLU_041141_0_1_6"/>
<organism evidence="3 4">
    <name type="scientific">Thioalkalivibrio sulfidiphilus (strain HL-EbGR7)</name>
    <dbReference type="NCBI Taxonomy" id="396588"/>
    <lineage>
        <taxon>Bacteria</taxon>
        <taxon>Pseudomonadati</taxon>
        <taxon>Pseudomonadota</taxon>
        <taxon>Gammaproteobacteria</taxon>
        <taxon>Chromatiales</taxon>
        <taxon>Ectothiorhodospiraceae</taxon>
        <taxon>Thioalkalivibrio</taxon>
    </lineage>
</organism>
<dbReference type="PANTHER" id="PTHR34580">
    <property type="match status" value="1"/>
</dbReference>
<evidence type="ECO:0000313" key="3">
    <source>
        <dbReference type="EMBL" id="ACL72867.1"/>
    </source>
</evidence>
<protein>
    <submittedName>
        <fullName evidence="3">Transcriptional regulator-like protein</fullName>
    </submittedName>
</protein>
<dbReference type="RefSeq" id="WP_012638349.1">
    <property type="nucleotide sequence ID" value="NC_011901.1"/>
</dbReference>
<proteinExistence type="predicted"/>
<dbReference type="STRING" id="396588.Tgr7_1785"/>
<dbReference type="Pfam" id="PF25583">
    <property type="entry name" value="WCX"/>
    <property type="match status" value="1"/>
</dbReference>
<dbReference type="eggNOG" id="COG2378">
    <property type="taxonomic scope" value="Bacteria"/>
</dbReference>
<dbReference type="PROSITE" id="PS52050">
    <property type="entry name" value="WYL"/>
    <property type="match status" value="1"/>
</dbReference>
<feature type="domain" description="WCX" evidence="2">
    <location>
        <begin position="251"/>
        <end position="327"/>
    </location>
</feature>
<name>B8GSG3_THISH</name>
<evidence type="ECO:0000259" key="2">
    <source>
        <dbReference type="Pfam" id="PF25583"/>
    </source>
</evidence>
<accession>B8GSG3</accession>
<evidence type="ECO:0000313" key="4">
    <source>
        <dbReference type="Proteomes" id="UP000002383"/>
    </source>
</evidence>
<gene>
    <name evidence="3" type="ordered locus">Tgr7_1785</name>
</gene>
<dbReference type="InterPro" id="IPR057727">
    <property type="entry name" value="WCX_dom"/>
</dbReference>
<reference evidence="3 4" key="1">
    <citation type="journal article" date="2011" name="Stand. Genomic Sci.">
        <title>Complete genome sequence of 'Thioalkalivibrio sulfidophilus' HL-EbGr7.</title>
        <authorList>
            <person name="Muyzer G."/>
            <person name="Sorokin D.Y."/>
            <person name="Mavromatis K."/>
            <person name="Lapidus A."/>
            <person name="Clum A."/>
            <person name="Ivanova N."/>
            <person name="Pati A."/>
            <person name="d'Haeseleer P."/>
            <person name="Woyke T."/>
            <person name="Kyrpides N.C."/>
        </authorList>
    </citation>
    <scope>NUCLEOTIDE SEQUENCE [LARGE SCALE GENOMIC DNA]</scope>
    <source>
        <strain evidence="3 4">HL-EbGR7</strain>
    </source>
</reference>
<dbReference type="KEGG" id="tgr:Tgr7_1785"/>
<dbReference type="OrthoDB" id="8595817at2"/>